<dbReference type="PANTHER" id="PTHR16105">
    <property type="entry name" value="RNA-BINDING REGION-CONTAINING PROTEIN 3"/>
    <property type="match status" value="1"/>
</dbReference>
<evidence type="ECO:0000256" key="1">
    <source>
        <dbReference type="ARBA" id="ARBA00004123"/>
    </source>
</evidence>
<dbReference type="GO" id="GO:0097157">
    <property type="term" value="F:pre-mRNA intronic binding"/>
    <property type="evidence" value="ECO:0007669"/>
    <property type="project" value="TreeGrafter"/>
</dbReference>
<reference evidence="9" key="1">
    <citation type="submission" date="2015-07" db="EMBL/GenBank/DDBJ databases">
        <title>MeaNS - Measles Nucleotide Surveillance Program.</title>
        <authorList>
            <person name="Tran T."/>
            <person name="Druce J."/>
        </authorList>
    </citation>
    <scope>NUCLEOTIDE SEQUENCE</scope>
    <source>
        <strain evidence="9">UCB-OBI-ISO-001</strain>
        <tissue evidence="9">Gonad</tissue>
    </source>
</reference>
<accession>A0A0L8HDU5</accession>
<dbReference type="GO" id="GO:0000398">
    <property type="term" value="P:mRNA splicing, via spliceosome"/>
    <property type="evidence" value="ECO:0007669"/>
    <property type="project" value="TreeGrafter"/>
</dbReference>
<dbReference type="SMART" id="SM00360">
    <property type="entry name" value="RRM"/>
    <property type="match status" value="2"/>
</dbReference>
<name>A0A0L8HDU5_OCTBM</name>
<dbReference type="AlphaFoldDB" id="A0A0L8HDU5"/>
<keyword evidence="5" id="KW-0539">Nucleus</keyword>
<evidence type="ECO:0000256" key="3">
    <source>
        <dbReference type="ARBA" id="ARBA00022737"/>
    </source>
</evidence>
<dbReference type="FunFam" id="3.30.70.330:FF:000207">
    <property type="entry name" value="RNA-binding region (RNP1, RRM)-containing 3"/>
    <property type="match status" value="1"/>
</dbReference>
<dbReference type="Gene3D" id="3.30.70.330">
    <property type="match status" value="2"/>
</dbReference>
<dbReference type="InterPro" id="IPR045164">
    <property type="entry name" value="RBM41/RNPC3"/>
</dbReference>
<evidence type="ECO:0000256" key="5">
    <source>
        <dbReference type="ARBA" id="ARBA00023242"/>
    </source>
</evidence>
<dbReference type="Pfam" id="PF00076">
    <property type="entry name" value="RRM_1"/>
    <property type="match status" value="2"/>
</dbReference>
<evidence type="ECO:0000259" key="8">
    <source>
        <dbReference type="PROSITE" id="PS50102"/>
    </source>
</evidence>
<dbReference type="OrthoDB" id="277802at2759"/>
<dbReference type="InterPro" id="IPR034147">
    <property type="entry name" value="RBM40_RRM1"/>
</dbReference>
<gene>
    <name evidence="9" type="ORF">OCBIM_22017048mg</name>
</gene>
<feature type="region of interest" description="Disordered" evidence="7">
    <location>
        <begin position="85"/>
        <end position="113"/>
    </location>
</feature>
<organism evidence="9">
    <name type="scientific">Octopus bimaculoides</name>
    <name type="common">California two-spotted octopus</name>
    <dbReference type="NCBI Taxonomy" id="37653"/>
    <lineage>
        <taxon>Eukaryota</taxon>
        <taxon>Metazoa</taxon>
        <taxon>Spiralia</taxon>
        <taxon>Lophotrochozoa</taxon>
        <taxon>Mollusca</taxon>
        <taxon>Cephalopoda</taxon>
        <taxon>Coleoidea</taxon>
        <taxon>Octopodiformes</taxon>
        <taxon>Octopoda</taxon>
        <taxon>Incirrata</taxon>
        <taxon>Octopodidae</taxon>
        <taxon>Octopus</taxon>
    </lineage>
</organism>
<evidence type="ECO:0000256" key="6">
    <source>
        <dbReference type="PROSITE-ProRule" id="PRU00176"/>
    </source>
</evidence>
<dbReference type="PROSITE" id="PS50102">
    <property type="entry name" value="RRM"/>
    <property type="match status" value="2"/>
</dbReference>
<dbReference type="CDD" id="cd12238">
    <property type="entry name" value="RRM1_RBM40_like"/>
    <property type="match status" value="1"/>
</dbReference>
<evidence type="ECO:0000256" key="7">
    <source>
        <dbReference type="SAM" id="MobiDB-lite"/>
    </source>
</evidence>
<protein>
    <recommendedName>
        <fullName evidence="2">RNA-binding region-containing protein 3</fullName>
    </recommendedName>
</protein>
<dbReference type="Gene3D" id="6.10.250.610">
    <property type="match status" value="1"/>
</dbReference>
<dbReference type="SUPFAM" id="SSF54928">
    <property type="entry name" value="RNA-binding domain, RBD"/>
    <property type="match status" value="2"/>
</dbReference>
<dbReference type="GO" id="GO:0030626">
    <property type="term" value="F:U12 snRNA binding"/>
    <property type="evidence" value="ECO:0007669"/>
    <property type="project" value="TreeGrafter"/>
</dbReference>
<dbReference type="InterPro" id="IPR012677">
    <property type="entry name" value="Nucleotide-bd_a/b_plait_sf"/>
</dbReference>
<feature type="domain" description="RRM" evidence="8">
    <location>
        <begin position="6"/>
        <end position="79"/>
    </location>
</feature>
<dbReference type="EMBL" id="KQ418444">
    <property type="protein sequence ID" value="KOF87322.1"/>
    <property type="molecule type" value="Genomic_DNA"/>
</dbReference>
<comment type="subcellular location">
    <subcellularLocation>
        <location evidence="1">Nucleus</location>
    </subcellularLocation>
</comment>
<feature type="domain" description="RRM" evidence="8">
    <location>
        <begin position="379"/>
        <end position="462"/>
    </location>
</feature>
<dbReference type="PANTHER" id="PTHR16105:SF0">
    <property type="entry name" value="RNA-BINDING REGION-CONTAINING PROTEIN 3"/>
    <property type="match status" value="1"/>
</dbReference>
<evidence type="ECO:0000256" key="4">
    <source>
        <dbReference type="ARBA" id="ARBA00022884"/>
    </source>
</evidence>
<dbReference type="OMA" id="AINIRHE"/>
<evidence type="ECO:0000313" key="9">
    <source>
        <dbReference type="EMBL" id="KOF87322.1"/>
    </source>
</evidence>
<dbReference type="GO" id="GO:0005689">
    <property type="term" value="C:U12-type spliceosomal complex"/>
    <property type="evidence" value="ECO:0007669"/>
    <property type="project" value="TreeGrafter"/>
</dbReference>
<evidence type="ECO:0000256" key="2">
    <source>
        <dbReference type="ARBA" id="ARBA00020364"/>
    </source>
</evidence>
<feature type="region of interest" description="Disordered" evidence="7">
    <location>
        <begin position="181"/>
        <end position="234"/>
    </location>
</feature>
<dbReference type="STRING" id="37653.A0A0L8HDU5"/>
<feature type="compositionally biased region" description="Acidic residues" evidence="7">
    <location>
        <begin position="199"/>
        <end position="217"/>
    </location>
</feature>
<keyword evidence="4 6" id="KW-0694">RNA-binding</keyword>
<dbReference type="KEGG" id="obi:106871351"/>
<proteinExistence type="predicted"/>
<dbReference type="InterPro" id="IPR000504">
    <property type="entry name" value="RRM_dom"/>
</dbReference>
<dbReference type="InterPro" id="IPR035979">
    <property type="entry name" value="RBD_domain_sf"/>
</dbReference>
<sequence length="471" mass="54108">MADINSTLLVRHLPSQLTNEDKENLLFHFGAIRVKVLDNSMKHCAFATFSDEEAAKNALERLHQLQVLDKKLVVEFSRKSQQEHFPKFIDNERKPQKDDKRNSKQETREKRFEPKPHIDEAYLKWGIQYCANPRLSYIYPPPTVSILTNIANALASCPKFYVQVLHLMNKMNIPAPFGSVTQTPPIPNDSGPQEKDNLSMEEMEVSTTEESELESDSEGQRLTHAVEPSRKRVLKKRKKLKQDWNALKQSMTESIKLPSTLPAYSARDVFDQANLQSKKISIKLPDTVAVEEPSGDLTINMDTETLKTNEPADLEQNSSGFGKIAPLEKPNLPVEEVEDDKFKNIQFVSTEKLRQGRISSKEMKELSVFKNYQPGEPSSRLYIKNLSRHVTEDDLWKIFGFYINSKNEDERNMFYIRLMQEGRIRGQAFITLPNEKVAKVALEDTNGFVLYNRPMVVQFARSAKQKEGEKK</sequence>
<keyword evidence="3" id="KW-0677">Repeat</keyword>
<dbReference type="CDD" id="cd12239">
    <property type="entry name" value="RRM2_RBM40_like"/>
    <property type="match status" value="1"/>
</dbReference>